<organism evidence="10 11">
    <name type="scientific">Kaistia dalseonensis</name>
    <dbReference type="NCBI Taxonomy" id="410840"/>
    <lineage>
        <taxon>Bacteria</taxon>
        <taxon>Pseudomonadati</taxon>
        <taxon>Pseudomonadota</taxon>
        <taxon>Alphaproteobacteria</taxon>
        <taxon>Hyphomicrobiales</taxon>
        <taxon>Kaistiaceae</taxon>
        <taxon>Kaistia</taxon>
    </lineage>
</organism>
<feature type="transmembrane region" description="Helical" evidence="7">
    <location>
        <begin position="228"/>
        <end position="251"/>
    </location>
</feature>
<feature type="transmembrane region" description="Helical" evidence="7">
    <location>
        <begin position="108"/>
        <end position="134"/>
    </location>
</feature>
<name>A0ABU0H4Y7_9HYPH</name>
<protein>
    <submittedName>
        <fullName evidence="10">Raffinose/stachyose/melibiose transport system permease protein</fullName>
    </submittedName>
</protein>
<sequence>MTDRTLAPPSTSTSTTRAPRTAPAVPARRASAFSEHRMSFLTWLYLYASLFLVAAVVLLPLITTALGGFKTLGDLRVHPFGLPGEWQWANYTDILLSARYWQMLGNSFLIATLTVALTLAVAAMAAFTFAHVTFFGSAFLLNYFLIGLMFPVATAILPLFIRIRDLGLLDTYWGVVLPQVAFGLGMSILLFRRFFQNVPKELFDAAFVDGCGYLGYFWHITLPLSRPILATVGIVAFVGSWNSYLLPLILLNSDAKYPWPLGIMVYQGEYASSWQLILAFITLTILPTIIVFFAAQKHIVAGLTAGAVKG</sequence>
<feature type="domain" description="ABC transmembrane type-1" evidence="9">
    <location>
        <begin position="104"/>
        <end position="295"/>
    </location>
</feature>
<feature type="transmembrane region" description="Helical" evidence="7">
    <location>
        <begin position="203"/>
        <end position="221"/>
    </location>
</feature>
<evidence type="ECO:0000256" key="1">
    <source>
        <dbReference type="ARBA" id="ARBA00004651"/>
    </source>
</evidence>
<accession>A0ABU0H4Y7</accession>
<feature type="transmembrane region" description="Helical" evidence="7">
    <location>
        <begin position="271"/>
        <end position="295"/>
    </location>
</feature>
<keyword evidence="2 7" id="KW-0813">Transport</keyword>
<dbReference type="Pfam" id="PF00528">
    <property type="entry name" value="BPD_transp_1"/>
    <property type="match status" value="1"/>
</dbReference>
<dbReference type="Proteomes" id="UP001241603">
    <property type="component" value="Unassembled WGS sequence"/>
</dbReference>
<dbReference type="InterPro" id="IPR000515">
    <property type="entry name" value="MetI-like"/>
</dbReference>
<keyword evidence="11" id="KW-1185">Reference proteome</keyword>
<dbReference type="CDD" id="cd06261">
    <property type="entry name" value="TM_PBP2"/>
    <property type="match status" value="1"/>
</dbReference>
<evidence type="ECO:0000256" key="7">
    <source>
        <dbReference type="RuleBase" id="RU363032"/>
    </source>
</evidence>
<feature type="transmembrane region" description="Helical" evidence="7">
    <location>
        <begin position="172"/>
        <end position="191"/>
    </location>
</feature>
<gene>
    <name evidence="10" type="ORF">QO014_001760</name>
</gene>
<dbReference type="InterPro" id="IPR035906">
    <property type="entry name" value="MetI-like_sf"/>
</dbReference>
<reference evidence="10 11" key="1">
    <citation type="submission" date="2023-07" db="EMBL/GenBank/DDBJ databases">
        <title>Genomic Encyclopedia of Type Strains, Phase IV (KMG-IV): sequencing the most valuable type-strain genomes for metagenomic binning, comparative biology and taxonomic classification.</title>
        <authorList>
            <person name="Goeker M."/>
        </authorList>
    </citation>
    <scope>NUCLEOTIDE SEQUENCE [LARGE SCALE GENOMIC DNA]</scope>
    <source>
        <strain evidence="10 11">B6-8</strain>
    </source>
</reference>
<dbReference type="EMBL" id="JAUSVO010000002">
    <property type="protein sequence ID" value="MDQ0437375.1"/>
    <property type="molecule type" value="Genomic_DNA"/>
</dbReference>
<keyword evidence="5 7" id="KW-1133">Transmembrane helix</keyword>
<comment type="caution">
    <text evidence="10">The sequence shown here is derived from an EMBL/GenBank/DDBJ whole genome shotgun (WGS) entry which is preliminary data.</text>
</comment>
<evidence type="ECO:0000256" key="4">
    <source>
        <dbReference type="ARBA" id="ARBA00022692"/>
    </source>
</evidence>
<evidence type="ECO:0000259" key="9">
    <source>
        <dbReference type="PROSITE" id="PS50928"/>
    </source>
</evidence>
<evidence type="ECO:0000256" key="6">
    <source>
        <dbReference type="ARBA" id="ARBA00023136"/>
    </source>
</evidence>
<comment type="similarity">
    <text evidence="7">Belongs to the binding-protein-dependent transport system permease family.</text>
</comment>
<keyword evidence="6 7" id="KW-0472">Membrane</keyword>
<feature type="transmembrane region" description="Helical" evidence="7">
    <location>
        <begin position="140"/>
        <end position="160"/>
    </location>
</feature>
<keyword evidence="4 7" id="KW-0812">Transmembrane</keyword>
<dbReference type="PROSITE" id="PS50928">
    <property type="entry name" value="ABC_TM1"/>
    <property type="match status" value="1"/>
</dbReference>
<feature type="transmembrane region" description="Helical" evidence="7">
    <location>
        <begin position="44"/>
        <end position="69"/>
    </location>
</feature>
<comment type="subcellular location">
    <subcellularLocation>
        <location evidence="1 7">Cell membrane</location>
        <topology evidence="1 7">Multi-pass membrane protein</topology>
    </subcellularLocation>
</comment>
<evidence type="ECO:0000313" key="11">
    <source>
        <dbReference type="Proteomes" id="UP001241603"/>
    </source>
</evidence>
<proteinExistence type="inferred from homology"/>
<evidence type="ECO:0000256" key="2">
    <source>
        <dbReference type="ARBA" id="ARBA00022448"/>
    </source>
</evidence>
<evidence type="ECO:0000313" key="10">
    <source>
        <dbReference type="EMBL" id="MDQ0437375.1"/>
    </source>
</evidence>
<dbReference type="SUPFAM" id="SSF161098">
    <property type="entry name" value="MetI-like"/>
    <property type="match status" value="1"/>
</dbReference>
<evidence type="ECO:0000256" key="3">
    <source>
        <dbReference type="ARBA" id="ARBA00022475"/>
    </source>
</evidence>
<dbReference type="Gene3D" id="1.10.3720.10">
    <property type="entry name" value="MetI-like"/>
    <property type="match status" value="1"/>
</dbReference>
<keyword evidence="3" id="KW-1003">Cell membrane</keyword>
<evidence type="ECO:0000256" key="8">
    <source>
        <dbReference type="SAM" id="MobiDB-lite"/>
    </source>
</evidence>
<feature type="region of interest" description="Disordered" evidence="8">
    <location>
        <begin position="1"/>
        <end position="23"/>
    </location>
</feature>
<dbReference type="PANTHER" id="PTHR43744">
    <property type="entry name" value="ABC TRANSPORTER PERMEASE PROTEIN MG189-RELATED-RELATED"/>
    <property type="match status" value="1"/>
</dbReference>
<evidence type="ECO:0000256" key="5">
    <source>
        <dbReference type="ARBA" id="ARBA00022989"/>
    </source>
</evidence>
<dbReference type="PANTHER" id="PTHR43744:SF12">
    <property type="entry name" value="ABC TRANSPORTER PERMEASE PROTEIN MG189-RELATED"/>
    <property type="match status" value="1"/>
</dbReference>